<dbReference type="InterPro" id="IPR036291">
    <property type="entry name" value="NAD(P)-bd_dom_sf"/>
</dbReference>
<dbReference type="PANTHER" id="PTHR11117:SF24">
    <property type="entry name" value="PROTEIN FDRA"/>
    <property type="match status" value="1"/>
</dbReference>
<dbReference type="Pfam" id="PF00549">
    <property type="entry name" value="Ligase_CoA"/>
    <property type="match status" value="1"/>
</dbReference>
<dbReference type="Proteomes" id="UP000465601">
    <property type="component" value="Unassembled WGS sequence"/>
</dbReference>
<name>A0A833HQQ5_9FIRM</name>
<dbReference type="GO" id="GO:0004776">
    <property type="term" value="F:succinate-CoA ligase (GDP-forming) activity"/>
    <property type="evidence" value="ECO:0007669"/>
    <property type="project" value="TreeGrafter"/>
</dbReference>
<dbReference type="PANTHER" id="PTHR11117">
    <property type="entry name" value="SUCCINYL-COA LIGASE SUBUNIT ALPHA"/>
    <property type="match status" value="1"/>
</dbReference>
<evidence type="ECO:0000313" key="4">
    <source>
        <dbReference type="EMBL" id="KAB3532091.1"/>
    </source>
</evidence>
<dbReference type="GO" id="GO:0009361">
    <property type="term" value="C:succinate-CoA ligase complex (ADP-forming)"/>
    <property type="evidence" value="ECO:0007669"/>
    <property type="project" value="TreeGrafter"/>
</dbReference>
<dbReference type="GO" id="GO:0005829">
    <property type="term" value="C:cytosol"/>
    <property type="evidence" value="ECO:0007669"/>
    <property type="project" value="TreeGrafter"/>
</dbReference>
<comment type="caution">
    <text evidence="4">The sequence shown here is derived from an EMBL/GenBank/DDBJ whole genome shotgun (WGS) entry which is preliminary data.</text>
</comment>
<dbReference type="SUPFAM" id="SSF51735">
    <property type="entry name" value="NAD(P)-binding Rossmann-fold domains"/>
    <property type="match status" value="1"/>
</dbReference>
<dbReference type="NCBIfam" id="NF004760">
    <property type="entry name" value="PRK06091.1"/>
    <property type="match status" value="1"/>
</dbReference>
<dbReference type="RefSeq" id="WP_151864918.1">
    <property type="nucleotide sequence ID" value="NZ_WBZB01000011.1"/>
</dbReference>
<dbReference type="InterPro" id="IPR005811">
    <property type="entry name" value="SUCC_ACL_C"/>
</dbReference>
<accession>A0A833HQQ5</accession>
<proteinExistence type="predicted"/>
<gene>
    <name evidence="4" type="primary">fdrA</name>
    <name evidence="4" type="ORF">F8153_03210</name>
</gene>
<organism evidence="4 5">
    <name type="scientific">Alkaliphilus serpentinus</name>
    <dbReference type="NCBI Taxonomy" id="1482731"/>
    <lineage>
        <taxon>Bacteria</taxon>
        <taxon>Bacillati</taxon>
        <taxon>Bacillota</taxon>
        <taxon>Clostridia</taxon>
        <taxon>Peptostreptococcales</taxon>
        <taxon>Natronincolaceae</taxon>
        <taxon>Alkaliphilus</taxon>
    </lineage>
</organism>
<evidence type="ECO:0000256" key="1">
    <source>
        <dbReference type="SAM" id="Coils"/>
    </source>
</evidence>
<dbReference type="GO" id="GO:0006099">
    <property type="term" value="P:tricarboxylic acid cycle"/>
    <property type="evidence" value="ECO:0007669"/>
    <property type="project" value="TreeGrafter"/>
</dbReference>
<protein>
    <submittedName>
        <fullName evidence="4">Acyl-CoA synthetase FdrA</fullName>
    </submittedName>
</protein>
<feature type="coiled-coil region" evidence="1">
    <location>
        <begin position="43"/>
        <end position="97"/>
    </location>
</feature>
<dbReference type="OrthoDB" id="6193532at2"/>
<evidence type="ECO:0000313" key="5">
    <source>
        <dbReference type="Proteomes" id="UP000465601"/>
    </source>
</evidence>
<evidence type="ECO:0000259" key="3">
    <source>
        <dbReference type="Pfam" id="PF02629"/>
    </source>
</evidence>
<dbReference type="EMBL" id="WBZB01000011">
    <property type="protein sequence ID" value="KAB3532091.1"/>
    <property type="molecule type" value="Genomic_DNA"/>
</dbReference>
<dbReference type="InterPro" id="IPR003781">
    <property type="entry name" value="CoA-bd"/>
</dbReference>
<dbReference type="GO" id="GO:0004775">
    <property type="term" value="F:succinate-CoA ligase (ADP-forming) activity"/>
    <property type="evidence" value="ECO:0007669"/>
    <property type="project" value="TreeGrafter"/>
</dbReference>
<dbReference type="AlphaFoldDB" id="A0A833HQQ5"/>
<dbReference type="Pfam" id="PF02629">
    <property type="entry name" value="CoA_binding"/>
    <property type="match status" value="1"/>
</dbReference>
<sequence length="514" mass="56166">MNKSVRIQKNKYYDSVTLMLVSKELKKLDGVNEVLVGMATDLNKELVGNLGLSNNEIEELNANDFFITVEWEREENLEELLLKVEELLNKKDEASDDYSPATLSSALKYMDDANLVIISVPGKYAYQEAKKALNKNLHVMLFSDNVKVEEEKELKEIARDKGLLMMGPDCGTAIINQVPLAFGNVVNKGHIGIVAASGTGAQEVSVIIDKLGGGISQAIGTGGRDLSKEIGGIMMLQGIKALTEDEETKVLLLVSKPPSPEIAEKVLQAAKDGGKPFVVSFIGGSPEVVEKYGGVYGASLEDAAIKAVELTGLKAKSMDSNMNLEELLKDQLKLLKPEQKYLRGLYTGGTLCDEAMKLLSKDIGGIYSNIPLKPQLKLENLNISKEHTCIDLGDDDFTVGRPHPMIDPSTRQERLLKEAEDPEVAVFLMDFVLGYGSNPDPAGEMVPFIKRSKEVMMEKGVEALYIASVCGTEKDPQNLREQEAKLKEAGVIILPSNAKAVAFSAEILKYQAKR</sequence>
<feature type="domain" description="ATP-citrate synthase/succinyl-CoA ligase C-terminal" evidence="2">
    <location>
        <begin position="345"/>
        <end position="504"/>
    </location>
</feature>
<keyword evidence="5" id="KW-1185">Reference proteome</keyword>
<evidence type="ECO:0000259" key="2">
    <source>
        <dbReference type="Pfam" id="PF00549"/>
    </source>
</evidence>
<dbReference type="Gene3D" id="3.40.50.720">
    <property type="entry name" value="NAD(P)-binding Rossmann-like Domain"/>
    <property type="match status" value="1"/>
</dbReference>
<dbReference type="SUPFAM" id="SSF52210">
    <property type="entry name" value="Succinyl-CoA synthetase domains"/>
    <property type="match status" value="2"/>
</dbReference>
<feature type="domain" description="CoA-binding" evidence="3">
    <location>
        <begin position="188"/>
        <end position="281"/>
    </location>
</feature>
<dbReference type="InterPro" id="IPR016102">
    <property type="entry name" value="Succinyl-CoA_synth-like"/>
</dbReference>
<dbReference type="Gene3D" id="3.40.50.261">
    <property type="entry name" value="Succinyl-CoA synthetase domains"/>
    <property type="match status" value="2"/>
</dbReference>
<reference evidence="4 5" key="1">
    <citation type="submission" date="2019-10" db="EMBL/GenBank/DDBJ databases">
        <title>Alkaliphilus serpentinus sp. nov. and Alkaliphilus pronyensis sp. nov., two novel anaerobic alkaliphilic species isolated from the serpentinized-hosted hydrothermal field of the Prony Bay (New Caledonia).</title>
        <authorList>
            <person name="Postec A."/>
        </authorList>
    </citation>
    <scope>NUCLEOTIDE SEQUENCE [LARGE SCALE GENOMIC DNA]</scope>
    <source>
        <strain evidence="4 5">LacT</strain>
    </source>
</reference>
<keyword evidence="1" id="KW-0175">Coiled coil</keyword>